<proteinExistence type="predicted"/>
<organism evidence="6 7">
    <name type="scientific">Astyanax mexicanus</name>
    <name type="common">Blind cave fish</name>
    <name type="synonym">Astyanax fasciatus mexicanus</name>
    <dbReference type="NCBI Taxonomy" id="7994"/>
    <lineage>
        <taxon>Eukaryota</taxon>
        <taxon>Metazoa</taxon>
        <taxon>Chordata</taxon>
        <taxon>Craniata</taxon>
        <taxon>Vertebrata</taxon>
        <taxon>Euteleostomi</taxon>
        <taxon>Actinopterygii</taxon>
        <taxon>Neopterygii</taxon>
        <taxon>Teleostei</taxon>
        <taxon>Ostariophysi</taxon>
        <taxon>Characiformes</taxon>
        <taxon>Characoidei</taxon>
        <taxon>Acestrorhamphidae</taxon>
        <taxon>Acestrorhamphinae</taxon>
        <taxon>Astyanax</taxon>
    </lineage>
</organism>
<sequence>MNSGIKIEEKKAELYIRPNSTQISAAEDRYLNDTNTTHRSHSDEDYRPLPSPAFCSVLRSSCSPPRSKELRVTFQQDSSTSYTKSRTFNRASENTTPSALWKTSQQPLFRPTQHKPEGEASYLASDTRTYGSDRALDSMDFTDAYWPTPEPGPASVPRSIPQKSSELESHTNRLLQLSSDLYAVTHLPDIPIPVRSFSDGGPEKRSSYCTLSMESLLQPSKHKPQQTLLTQHAPFRQNDGAGKGLETRKQTILSKDKRGTCPIPALQPDGPDLCMVLRALLDLVDQHWSGPFSLHLNPSFMAQAIRLLMPLTSPVPPFQTGNIGNEKKLNDEQLGTEEKRKCWNLWNTKQEKTKSLDEQTGVEKRRSWEQFSSDYEVTEADYLKKQLTKTQNELESLKKRLISSLKENFILRSDKKKLTAGLKTEVMPLVLDENLQRETKVLQEQEKLLKQLEQTVILLQSNQRYTYSTFLY</sequence>
<keyword evidence="2" id="KW-0677">Repeat</keyword>
<evidence type="ECO:0000256" key="5">
    <source>
        <dbReference type="SAM" id="MobiDB-lite"/>
    </source>
</evidence>
<feature type="region of interest" description="Disordered" evidence="5">
    <location>
        <begin position="141"/>
        <end position="167"/>
    </location>
</feature>
<keyword evidence="3 4" id="KW-0175">Coiled coil</keyword>
<dbReference type="AlphaFoldDB" id="A0A8T2KNR7"/>
<feature type="coiled-coil region" evidence="4">
    <location>
        <begin position="380"/>
        <end position="407"/>
    </location>
</feature>
<feature type="compositionally biased region" description="Polar residues" evidence="5">
    <location>
        <begin position="73"/>
        <end position="107"/>
    </location>
</feature>
<feature type="region of interest" description="Disordered" evidence="5">
    <location>
        <begin position="61"/>
        <end position="126"/>
    </location>
</feature>
<evidence type="ECO:0000256" key="3">
    <source>
        <dbReference type="ARBA" id="ARBA00023054"/>
    </source>
</evidence>
<evidence type="ECO:0000313" key="7">
    <source>
        <dbReference type="Proteomes" id="UP000752171"/>
    </source>
</evidence>
<evidence type="ECO:0000313" key="6">
    <source>
        <dbReference type="EMBL" id="KAG9260908.1"/>
    </source>
</evidence>
<dbReference type="PANTHER" id="PTHR23311">
    <property type="entry name" value="HEAT SHOCK REGULATED 2"/>
    <property type="match status" value="1"/>
</dbReference>
<dbReference type="InterPro" id="IPR055320">
    <property type="entry name" value="CEP72-like"/>
</dbReference>
<keyword evidence="1" id="KW-0433">Leucine-rich repeat</keyword>
<evidence type="ECO:0000256" key="1">
    <source>
        <dbReference type="ARBA" id="ARBA00022614"/>
    </source>
</evidence>
<reference evidence="6 7" key="1">
    <citation type="submission" date="2021-07" db="EMBL/GenBank/DDBJ databases">
        <authorList>
            <person name="Imarazene B."/>
            <person name="Zahm M."/>
            <person name="Klopp C."/>
            <person name="Cabau C."/>
            <person name="Beille S."/>
            <person name="Jouanno E."/>
            <person name="Castinel A."/>
            <person name="Lluch J."/>
            <person name="Gil L."/>
            <person name="Kuchtly C."/>
            <person name="Lopez Roques C."/>
            <person name="Donnadieu C."/>
            <person name="Parrinello H."/>
            <person name="Journot L."/>
            <person name="Du K."/>
            <person name="Schartl M."/>
            <person name="Retaux S."/>
            <person name="Guiguen Y."/>
        </authorList>
    </citation>
    <scope>NUCLEOTIDE SEQUENCE [LARGE SCALE GENOMIC DNA]</scope>
    <source>
        <strain evidence="6">Pach_M1</strain>
        <tissue evidence="6">Testis</tissue>
    </source>
</reference>
<protein>
    <submittedName>
        <fullName evidence="6">Leucine-rich repeat-containing protein 36-like</fullName>
    </submittedName>
</protein>
<evidence type="ECO:0000256" key="2">
    <source>
        <dbReference type="ARBA" id="ARBA00022737"/>
    </source>
</evidence>
<name>A0A8T2KNR7_ASTMX</name>
<dbReference type="EMBL" id="JAICCE010000023">
    <property type="protein sequence ID" value="KAG9260908.1"/>
    <property type="molecule type" value="Genomic_DNA"/>
</dbReference>
<evidence type="ECO:0000256" key="4">
    <source>
        <dbReference type="SAM" id="Coils"/>
    </source>
</evidence>
<comment type="caution">
    <text evidence="6">The sequence shown here is derived from an EMBL/GenBank/DDBJ whole genome shotgun (WGS) entry which is preliminary data.</text>
</comment>
<feature type="coiled-coil region" evidence="4">
    <location>
        <begin position="435"/>
        <end position="462"/>
    </location>
</feature>
<accession>A0A8T2KNR7</accession>
<feature type="region of interest" description="Disordered" evidence="5">
    <location>
        <begin position="20"/>
        <end position="49"/>
    </location>
</feature>
<dbReference type="Proteomes" id="UP000752171">
    <property type="component" value="Unassembled WGS sequence"/>
</dbReference>
<gene>
    <name evidence="6" type="primary">LRRC36</name>
    <name evidence="6" type="ORF">AMEX_G25845</name>
</gene>
<dbReference type="PANTHER" id="PTHR23311:SF6">
    <property type="entry name" value="LEUCINE-RICH REPEAT-CONTAINING PROTEIN 36"/>
    <property type="match status" value="1"/>
</dbReference>